<evidence type="ECO:0000313" key="1">
    <source>
        <dbReference type="EMBL" id="SVD66699.1"/>
    </source>
</evidence>
<dbReference type="Gene3D" id="3.40.50.2000">
    <property type="entry name" value="Glycogen Phosphorylase B"/>
    <property type="match status" value="1"/>
</dbReference>
<accession>A0A382X749</accession>
<protein>
    <recommendedName>
        <fullName evidence="2">Glycosyltransferase subfamily 4-like N-terminal domain-containing protein</fullName>
    </recommendedName>
</protein>
<proteinExistence type="predicted"/>
<sequence>MPDLQTPQPHRTVLVSSYFPPVVGGTSTVLRNLISKFDPQTFSIVTEHRELPTDAPKSPIPPGLNILKTALPAAPFKKIPYIWRWKRFFRFLLILRVRNLTLRAIKETGANCILGISPNWPFLIGAYLAHRKSGLPLVTYHMDIPVRRSAMAAFERFFIKAYEEKLLRAAKERFIISGGYAQDFTQRFGLESTLLPHAIDLQEIRKRLPGLPGPPSDGPTRIVHTGIVEGQFGRVPFWVGRL</sequence>
<dbReference type="EMBL" id="UINC01165354">
    <property type="protein sequence ID" value="SVD66699.1"/>
    <property type="molecule type" value="Genomic_DNA"/>
</dbReference>
<gene>
    <name evidence="1" type="ORF">METZ01_LOCUS419553</name>
</gene>
<name>A0A382X749_9ZZZZ</name>
<reference evidence="1" key="1">
    <citation type="submission" date="2018-05" db="EMBL/GenBank/DDBJ databases">
        <authorList>
            <person name="Lanie J.A."/>
            <person name="Ng W.-L."/>
            <person name="Kazmierczak K.M."/>
            <person name="Andrzejewski T.M."/>
            <person name="Davidsen T.M."/>
            <person name="Wayne K.J."/>
            <person name="Tettelin H."/>
            <person name="Glass J.I."/>
            <person name="Rusch D."/>
            <person name="Podicherti R."/>
            <person name="Tsui H.-C.T."/>
            <person name="Winkler M.E."/>
        </authorList>
    </citation>
    <scope>NUCLEOTIDE SEQUENCE</scope>
</reference>
<dbReference type="SUPFAM" id="SSF53756">
    <property type="entry name" value="UDP-Glycosyltransferase/glycogen phosphorylase"/>
    <property type="match status" value="1"/>
</dbReference>
<feature type="non-terminal residue" evidence="1">
    <location>
        <position position="242"/>
    </location>
</feature>
<dbReference type="AlphaFoldDB" id="A0A382X749"/>
<evidence type="ECO:0008006" key="2">
    <source>
        <dbReference type="Google" id="ProtNLM"/>
    </source>
</evidence>
<organism evidence="1">
    <name type="scientific">marine metagenome</name>
    <dbReference type="NCBI Taxonomy" id="408172"/>
    <lineage>
        <taxon>unclassified sequences</taxon>
        <taxon>metagenomes</taxon>
        <taxon>ecological metagenomes</taxon>
    </lineage>
</organism>